<dbReference type="PANTHER" id="PTHR43491">
    <property type="entry name" value="UDP-N-ACETYL-D-MANNOSAMINE DEHYDROGENASE"/>
    <property type="match status" value="1"/>
</dbReference>
<evidence type="ECO:0000256" key="1">
    <source>
        <dbReference type="ARBA" id="ARBA00023002"/>
    </source>
</evidence>
<keyword evidence="2" id="KW-0520">NAD</keyword>
<dbReference type="RefSeq" id="WP_245741588.1">
    <property type="nucleotide sequence ID" value="NZ_FNPZ01000003.1"/>
</dbReference>
<reference evidence="6 7" key="1">
    <citation type="submission" date="2016-10" db="EMBL/GenBank/DDBJ databases">
        <authorList>
            <person name="de Groot N.N."/>
        </authorList>
    </citation>
    <scope>NUCLEOTIDE SEQUENCE [LARGE SCALE GENOMIC DNA]</scope>
    <source>
        <strain evidence="6 7">CGMCC 4.3491</strain>
    </source>
</reference>
<dbReference type="NCBIfam" id="TIGR03026">
    <property type="entry name" value="NDP-sugDHase"/>
    <property type="match status" value="1"/>
</dbReference>
<name>A0A1H3RN90_9MICO</name>
<dbReference type="InterPro" id="IPR014026">
    <property type="entry name" value="UDP-Glc/GDP-Man_DH_dimer"/>
</dbReference>
<dbReference type="SUPFAM" id="SSF48179">
    <property type="entry name" value="6-phosphogluconate dehydrogenase C-terminal domain-like"/>
    <property type="match status" value="1"/>
</dbReference>
<dbReference type="GO" id="GO:0000271">
    <property type="term" value="P:polysaccharide biosynthetic process"/>
    <property type="evidence" value="ECO:0007669"/>
    <property type="project" value="InterPro"/>
</dbReference>
<dbReference type="InterPro" id="IPR017476">
    <property type="entry name" value="UDP-Glc/GDP-Man"/>
</dbReference>
<organism evidence="6 7">
    <name type="scientific">Herbiconiux ginsengi</name>
    <dbReference type="NCBI Taxonomy" id="381665"/>
    <lineage>
        <taxon>Bacteria</taxon>
        <taxon>Bacillati</taxon>
        <taxon>Actinomycetota</taxon>
        <taxon>Actinomycetes</taxon>
        <taxon>Micrococcales</taxon>
        <taxon>Microbacteriaceae</taxon>
        <taxon>Herbiconiux</taxon>
    </lineage>
</organism>
<dbReference type="AlphaFoldDB" id="A0A1H3RN90"/>
<evidence type="ECO:0000256" key="4">
    <source>
        <dbReference type="SAM" id="MobiDB-lite"/>
    </source>
</evidence>
<dbReference type="PIRSF" id="PIRSF000124">
    <property type="entry name" value="UDPglc_GDPman_dh"/>
    <property type="match status" value="1"/>
</dbReference>
<protein>
    <submittedName>
        <fullName evidence="6">Nucleotide sugar dehydrogenase</fullName>
    </submittedName>
</protein>
<feature type="region of interest" description="Disordered" evidence="4">
    <location>
        <begin position="1"/>
        <end position="20"/>
    </location>
</feature>
<keyword evidence="7" id="KW-1185">Reference proteome</keyword>
<dbReference type="InterPro" id="IPR028359">
    <property type="entry name" value="UDP_ManNAc/GlcNAc_DH"/>
</dbReference>
<evidence type="ECO:0000313" key="6">
    <source>
        <dbReference type="EMBL" id="SDZ27214.1"/>
    </source>
</evidence>
<dbReference type="PIRSF" id="PIRSF500136">
    <property type="entry name" value="UDP_ManNAc_DH"/>
    <property type="match status" value="1"/>
</dbReference>
<dbReference type="Pfam" id="PF03721">
    <property type="entry name" value="UDPG_MGDP_dh_N"/>
    <property type="match status" value="1"/>
</dbReference>
<dbReference type="SUPFAM" id="SSF51735">
    <property type="entry name" value="NAD(P)-binding Rossmann-fold domains"/>
    <property type="match status" value="1"/>
</dbReference>
<evidence type="ECO:0000256" key="3">
    <source>
        <dbReference type="PIRNR" id="PIRNR000124"/>
    </source>
</evidence>
<dbReference type="Pfam" id="PF00984">
    <property type="entry name" value="UDPG_MGDP_dh"/>
    <property type="match status" value="1"/>
</dbReference>
<dbReference type="InterPro" id="IPR036220">
    <property type="entry name" value="UDP-Glc/GDP-Man_DH_C_sf"/>
</dbReference>
<keyword evidence="1" id="KW-0560">Oxidoreductase</keyword>
<dbReference type="GO" id="GO:0051287">
    <property type="term" value="F:NAD binding"/>
    <property type="evidence" value="ECO:0007669"/>
    <property type="project" value="InterPro"/>
</dbReference>
<evidence type="ECO:0000313" key="7">
    <source>
        <dbReference type="Proteomes" id="UP000198891"/>
    </source>
</evidence>
<dbReference type="Pfam" id="PF03720">
    <property type="entry name" value="UDPG_MGDP_dh_C"/>
    <property type="match status" value="1"/>
</dbReference>
<feature type="compositionally biased region" description="Polar residues" evidence="4">
    <location>
        <begin position="1"/>
        <end position="10"/>
    </location>
</feature>
<dbReference type="InterPro" id="IPR008927">
    <property type="entry name" value="6-PGluconate_DH-like_C_sf"/>
</dbReference>
<dbReference type="GO" id="GO:0016616">
    <property type="term" value="F:oxidoreductase activity, acting on the CH-OH group of donors, NAD or NADP as acceptor"/>
    <property type="evidence" value="ECO:0007669"/>
    <property type="project" value="InterPro"/>
</dbReference>
<dbReference type="GO" id="GO:0016628">
    <property type="term" value="F:oxidoreductase activity, acting on the CH-CH group of donors, NAD or NADP as acceptor"/>
    <property type="evidence" value="ECO:0007669"/>
    <property type="project" value="InterPro"/>
</dbReference>
<sequence length="449" mass="48375">MTTFDSITRPQRTEEAEGWSVPVQPAAAASGFEFDVAIVGLGYVGLPTALAYHGSNSRVLALDVSERRIDVIRSQQADLLEVDQARLSIALDHPGFTLSTNPDDLSRAAAVIVCVPTPVDEHLIPDLSILKGATAMVVDHAVAGQVLMLTSTSYVGCTDDLLVKPLMERGFTIGSDVFVAFSAERIDPGNASFDHDEVPRVVGGATAECEEEATKLLLRYVTNVHRVRSLAAAEMTKLLENTFRAVNIALANEFADICRSLDLNPADVVDAAATKPYGFMPFLAGPGVGGHCIPCDPHYLLWQLRKQRVAAPMITQAMVEIAARPNRVVDRVQEVLSGAGSGMMGTRVLVIGISYKPDVADLRESPALEILDGLIERGATVAFVDDHFDDVTLPSGAHLTAITDPGAFQAELVLLHTRHSSTDLTWIEPHQLVLDTTYRGVDVPQRVIL</sequence>
<dbReference type="InterPro" id="IPR036291">
    <property type="entry name" value="NAD(P)-bd_dom_sf"/>
</dbReference>
<evidence type="ECO:0000256" key="2">
    <source>
        <dbReference type="ARBA" id="ARBA00023027"/>
    </source>
</evidence>
<proteinExistence type="inferred from homology"/>
<accession>A0A1H3RN90</accession>
<gene>
    <name evidence="6" type="ORF">SAMN05216554_2948</name>
</gene>
<dbReference type="SMART" id="SM00984">
    <property type="entry name" value="UDPG_MGDP_dh_C"/>
    <property type="match status" value="1"/>
</dbReference>
<dbReference type="STRING" id="381665.SAMN05216554_2948"/>
<feature type="domain" description="UDP-glucose/GDP-mannose dehydrogenase C-terminal" evidence="5">
    <location>
        <begin position="349"/>
        <end position="440"/>
    </location>
</feature>
<comment type="similarity">
    <text evidence="3">Belongs to the UDP-glucose/GDP-mannose dehydrogenase family.</text>
</comment>
<dbReference type="EMBL" id="FNPZ01000003">
    <property type="protein sequence ID" value="SDZ27214.1"/>
    <property type="molecule type" value="Genomic_DNA"/>
</dbReference>
<dbReference type="InterPro" id="IPR001732">
    <property type="entry name" value="UDP-Glc/GDP-Man_DH_N"/>
</dbReference>
<dbReference type="PANTHER" id="PTHR43491:SF1">
    <property type="entry name" value="UDP-N-ACETYL-D-MANNOSAMINE DEHYDROGENASE"/>
    <property type="match status" value="1"/>
</dbReference>
<dbReference type="InterPro" id="IPR014027">
    <property type="entry name" value="UDP-Glc/GDP-Man_DH_C"/>
</dbReference>
<dbReference type="Proteomes" id="UP000198891">
    <property type="component" value="Unassembled WGS sequence"/>
</dbReference>
<evidence type="ECO:0000259" key="5">
    <source>
        <dbReference type="SMART" id="SM00984"/>
    </source>
</evidence>
<dbReference type="SUPFAM" id="SSF52413">
    <property type="entry name" value="UDP-glucose/GDP-mannose dehydrogenase C-terminal domain"/>
    <property type="match status" value="1"/>
</dbReference>
<dbReference type="Gene3D" id="3.40.50.720">
    <property type="entry name" value="NAD(P)-binding Rossmann-like Domain"/>
    <property type="match status" value="2"/>
</dbReference>